<dbReference type="PANTHER" id="PTHR43280">
    <property type="entry name" value="ARAC-FAMILY TRANSCRIPTIONAL REGULATOR"/>
    <property type="match status" value="1"/>
</dbReference>
<accession>A0A2K2FB91</accession>
<dbReference type="KEGG" id="cthd:CDO33_00175"/>
<dbReference type="Proteomes" id="UP000236151">
    <property type="component" value="Unassembled WGS sequence"/>
</dbReference>
<dbReference type="GO" id="GO:0003700">
    <property type="term" value="F:DNA-binding transcription factor activity"/>
    <property type="evidence" value="ECO:0007669"/>
    <property type="project" value="InterPro"/>
</dbReference>
<dbReference type="Gene3D" id="1.10.10.60">
    <property type="entry name" value="Homeodomain-like"/>
    <property type="match status" value="2"/>
</dbReference>
<name>A0A2K2FB91_9CLOT</name>
<keyword evidence="3" id="KW-0804">Transcription</keyword>
<dbReference type="RefSeq" id="WP_103082148.1">
    <property type="nucleotide sequence ID" value="NZ_CP021850.1"/>
</dbReference>
<dbReference type="Pfam" id="PF12833">
    <property type="entry name" value="HTH_18"/>
    <property type="match status" value="1"/>
</dbReference>
<dbReference type="SUPFAM" id="SSF51215">
    <property type="entry name" value="Regulatory protein AraC"/>
    <property type="match status" value="1"/>
</dbReference>
<dbReference type="InterPro" id="IPR003313">
    <property type="entry name" value="AraC-bd"/>
</dbReference>
<evidence type="ECO:0000256" key="2">
    <source>
        <dbReference type="ARBA" id="ARBA00023125"/>
    </source>
</evidence>
<evidence type="ECO:0000256" key="1">
    <source>
        <dbReference type="ARBA" id="ARBA00023015"/>
    </source>
</evidence>
<dbReference type="InterPro" id="IPR018060">
    <property type="entry name" value="HTH_AraC"/>
</dbReference>
<reference evidence="5 6" key="1">
    <citation type="submission" date="2017-06" db="EMBL/GenBank/DDBJ databases">
        <title>Investigating the central metabolism of Clostridium thermosuccinogenes.</title>
        <authorList>
            <person name="Koendjbiharie J.G."/>
            <person name="van Kranenburg R."/>
        </authorList>
    </citation>
    <scope>NUCLEOTIDE SEQUENCE [LARGE SCALE GENOMIC DNA]</scope>
    <source>
        <strain evidence="5 6">DSM 5806</strain>
    </source>
</reference>
<dbReference type="InterPro" id="IPR009057">
    <property type="entry name" value="Homeodomain-like_sf"/>
</dbReference>
<comment type="caution">
    <text evidence="5">The sequence shown here is derived from an EMBL/GenBank/DDBJ whole genome shotgun (WGS) entry which is preliminary data.</text>
</comment>
<dbReference type="InterPro" id="IPR020449">
    <property type="entry name" value="Tscrpt_reg_AraC-type_HTH"/>
</dbReference>
<evidence type="ECO:0000313" key="6">
    <source>
        <dbReference type="Proteomes" id="UP000236151"/>
    </source>
</evidence>
<feature type="domain" description="HTH araC/xylS-type" evidence="4">
    <location>
        <begin position="183"/>
        <end position="280"/>
    </location>
</feature>
<keyword evidence="6" id="KW-1185">Reference proteome</keyword>
<dbReference type="EMBL" id="NIOJ01000035">
    <property type="protein sequence ID" value="PNT97606.1"/>
    <property type="molecule type" value="Genomic_DNA"/>
</dbReference>
<dbReference type="InterPro" id="IPR037923">
    <property type="entry name" value="HTH-like"/>
</dbReference>
<dbReference type="PROSITE" id="PS01124">
    <property type="entry name" value="HTH_ARAC_FAMILY_2"/>
    <property type="match status" value="1"/>
</dbReference>
<gene>
    <name evidence="5" type="ORF">CDQ84_12930</name>
</gene>
<dbReference type="GO" id="GO:0043565">
    <property type="term" value="F:sequence-specific DNA binding"/>
    <property type="evidence" value="ECO:0007669"/>
    <property type="project" value="InterPro"/>
</dbReference>
<evidence type="ECO:0000256" key="3">
    <source>
        <dbReference type="ARBA" id="ARBA00023163"/>
    </source>
</evidence>
<dbReference type="AlphaFoldDB" id="A0A2K2FB91"/>
<organism evidence="5 6">
    <name type="scientific">Clostridium thermosuccinogenes</name>
    <dbReference type="NCBI Taxonomy" id="84032"/>
    <lineage>
        <taxon>Bacteria</taxon>
        <taxon>Bacillati</taxon>
        <taxon>Bacillota</taxon>
        <taxon>Clostridia</taxon>
        <taxon>Eubacteriales</taxon>
        <taxon>Clostridiaceae</taxon>
        <taxon>Clostridium</taxon>
    </lineage>
</organism>
<evidence type="ECO:0000313" key="5">
    <source>
        <dbReference type="EMBL" id="PNT97606.1"/>
    </source>
</evidence>
<protein>
    <recommendedName>
        <fullName evidence="4">HTH araC/xylS-type domain-containing protein</fullName>
    </recommendedName>
</protein>
<proteinExistence type="predicted"/>
<dbReference type="Pfam" id="PF02311">
    <property type="entry name" value="AraC_binding"/>
    <property type="match status" value="1"/>
</dbReference>
<dbReference type="Gene3D" id="2.60.120.10">
    <property type="entry name" value="Jelly Rolls"/>
    <property type="match status" value="1"/>
</dbReference>
<dbReference type="PANTHER" id="PTHR43280:SF34">
    <property type="entry name" value="ARAC-FAMILY TRANSCRIPTIONAL REGULATOR"/>
    <property type="match status" value="1"/>
</dbReference>
<dbReference type="PROSITE" id="PS00041">
    <property type="entry name" value="HTH_ARAC_FAMILY_1"/>
    <property type="match status" value="1"/>
</dbReference>
<dbReference type="InterPro" id="IPR018062">
    <property type="entry name" value="HTH_AraC-typ_CS"/>
</dbReference>
<dbReference type="InterPro" id="IPR014710">
    <property type="entry name" value="RmlC-like_jellyroll"/>
</dbReference>
<keyword evidence="2" id="KW-0238">DNA-binding</keyword>
<dbReference type="OrthoDB" id="9774814at2"/>
<dbReference type="SMART" id="SM00342">
    <property type="entry name" value="HTH_ARAC"/>
    <property type="match status" value="1"/>
</dbReference>
<evidence type="ECO:0000259" key="4">
    <source>
        <dbReference type="PROSITE" id="PS01124"/>
    </source>
</evidence>
<dbReference type="PRINTS" id="PR00032">
    <property type="entry name" value="HTHARAC"/>
</dbReference>
<keyword evidence="1" id="KW-0805">Transcription regulation</keyword>
<sequence length="291" mass="34083">MDMKIPEIYKNISKAIDYGHTSSKEPESFEFHIHDRYEIYFFISGNVNYFIEKEVYHLKYGDLLLMNSNEIHKPYFKSNSVYERIVIHFDPAVAKIFSSDQMDLLHCFTGRPKGEQNRISLNAAQVSEVLKLFKRIENAGRNLHSGSEIIKLTSFIELLVFINRVFMDKQHVVENSNIPEKLVPIFDYINSNLSSDLSLKTLEQKFYMNRFYLSRLFKKSMGINIYEYVLFRRISDAKRLLADGTSVTETCQAVGFNDYSNFIRTFKRIVGVPPGQYRKNSAAKSNRYYEE</sequence>
<dbReference type="SUPFAM" id="SSF46689">
    <property type="entry name" value="Homeodomain-like"/>
    <property type="match status" value="2"/>
</dbReference>